<evidence type="ECO:0000313" key="2">
    <source>
        <dbReference type="Proteomes" id="UP001596220"/>
    </source>
</evidence>
<dbReference type="InterPro" id="IPR009351">
    <property type="entry name" value="AlkZ-like"/>
</dbReference>
<dbReference type="Pfam" id="PF06224">
    <property type="entry name" value="AlkZ-like"/>
    <property type="match status" value="1"/>
</dbReference>
<gene>
    <name evidence="1" type="ORF">ACFP3R_10810</name>
</gene>
<protein>
    <submittedName>
        <fullName evidence="1">Winged helix DNA-binding domain-containing protein</fullName>
    </submittedName>
</protein>
<sequence>MITERVLTRRALNRSTLHRQLLLERADLPALDVVGHLVGMQAQEPFSPYYGLWSRIRSFEPAELVDLLTGRHVVRATLHRATIHLVTASDHGLLEPLLRPFLHRRFASSPFRAAVAGAEHEEFAAVATGLLERPRTRRELGDLLAGHRPGRDPASLGYAATTLVPTVQVPPRALWGRSGAARWTAATTWLGPAGPAAPVEDLVRRYLAAFGPASVRDLRTWIGMTRLAPVVEAMDLRVFADEHGRVLYDVPDGPLPDPDVPAPARFLPEFDNLLLGHHDRTRVISDEDYRRGIVVGGRPTLLVDGFVHGTWRITGTGLEIRVFRPLSRAQEADVEAEGERLLRFAGSAGEVVLVPTATR</sequence>
<proteinExistence type="predicted"/>
<dbReference type="PANTHER" id="PTHR38479:SF2">
    <property type="entry name" value="WINGED HELIX DNA-BINDING DOMAIN-CONTAINING PROTEIN"/>
    <property type="match status" value="1"/>
</dbReference>
<name>A0ABW1P3U7_9PSEU</name>
<dbReference type="EMBL" id="JBHSQO010000008">
    <property type="protein sequence ID" value="MFC6089763.1"/>
    <property type="molecule type" value="Genomic_DNA"/>
</dbReference>
<dbReference type="RefSeq" id="WP_380635144.1">
    <property type="nucleotide sequence ID" value="NZ_JBHSQO010000008.1"/>
</dbReference>
<evidence type="ECO:0000313" key="1">
    <source>
        <dbReference type="EMBL" id="MFC6089763.1"/>
    </source>
</evidence>
<accession>A0ABW1P3U7</accession>
<organism evidence="1 2">
    <name type="scientific">Saccharothrix lopnurensis</name>
    <dbReference type="NCBI Taxonomy" id="1670621"/>
    <lineage>
        <taxon>Bacteria</taxon>
        <taxon>Bacillati</taxon>
        <taxon>Actinomycetota</taxon>
        <taxon>Actinomycetes</taxon>
        <taxon>Pseudonocardiales</taxon>
        <taxon>Pseudonocardiaceae</taxon>
        <taxon>Saccharothrix</taxon>
    </lineage>
</organism>
<dbReference type="GO" id="GO:0003677">
    <property type="term" value="F:DNA binding"/>
    <property type="evidence" value="ECO:0007669"/>
    <property type="project" value="UniProtKB-KW"/>
</dbReference>
<keyword evidence="2" id="KW-1185">Reference proteome</keyword>
<reference evidence="2" key="1">
    <citation type="journal article" date="2019" name="Int. J. Syst. Evol. Microbiol.">
        <title>The Global Catalogue of Microorganisms (GCM) 10K type strain sequencing project: providing services to taxonomists for standard genome sequencing and annotation.</title>
        <authorList>
            <consortium name="The Broad Institute Genomics Platform"/>
            <consortium name="The Broad Institute Genome Sequencing Center for Infectious Disease"/>
            <person name="Wu L."/>
            <person name="Ma J."/>
        </authorList>
    </citation>
    <scope>NUCLEOTIDE SEQUENCE [LARGE SCALE GENOMIC DNA]</scope>
    <source>
        <strain evidence="2">CGMCC 4.7246</strain>
    </source>
</reference>
<dbReference type="Proteomes" id="UP001596220">
    <property type="component" value="Unassembled WGS sequence"/>
</dbReference>
<comment type="caution">
    <text evidence="1">The sequence shown here is derived from an EMBL/GenBank/DDBJ whole genome shotgun (WGS) entry which is preliminary data.</text>
</comment>
<dbReference type="PANTHER" id="PTHR38479">
    <property type="entry name" value="LMO0824 PROTEIN"/>
    <property type="match status" value="1"/>
</dbReference>
<keyword evidence="1" id="KW-0238">DNA-binding</keyword>